<sequence length="449" mass="50086">MFLKKIKEGLKPTPDTLKDLQKSLAYQTPEQLAMLGSSDGKEVDVTFYISKSKSTQISCEPDVEICNKVIQEWHRKGIEFCGFAHSHPGAYSRLSVSDIEYGGKIMDTLDMDSIELPIVILDPRLDGGCTVFWYTLYHDRSFIGNPREVYTLPGDQPEMPENFHSRISKTLPIEILKDSTIIQIGCGGSVGATEALARCGIGRFILIDPDICNPHNILTQRSYLAESGQAKVKALANKILNVNPKAKVDIYWKAITDDTTIEEFTNMLPKDILEDFGKVLVVASTDNFHAQDAILNIALKLGVPFMAPQMYEGGLASEIVFYYPGVTKTCPKCILHSRYEAYKKGYKNTVTSEGTIYPSVLQTNAIEVQVALMLLLYHKGDYRYSGMLDRVADRNLVLLRLAPNAGEAYGLNFLDTAMDERFSFFGEALWVPVKPMENCPICNCNEVVA</sequence>
<keyword evidence="2" id="KW-0808">Transferase</keyword>
<accession>A0ABT2RPQ9</accession>
<dbReference type="SUPFAM" id="SSF69572">
    <property type="entry name" value="Activating enzymes of the ubiquitin-like proteins"/>
    <property type="match status" value="1"/>
</dbReference>
<feature type="domain" description="THIF-type NAD/FAD binding fold" evidence="1">
    <location>
        <begin position="175"/>
        <end position="378"/>
    </location>
</feature>
<keyword evidence="2" id="KW-0548">Nucleotidyltransferase</keyword>
<dbReference type="InterPro" id="IPR000594">
    <property type="entry name" value="ThiF_NAD_FAD-bd"/>
</dbReference>
<reference evidence="2 3" key="1">
    <citation type="journal article" date="2021" name="ISME Commun">
        <title>Automated analysis of genomic sequences facilitates high-throughput and comprehensive description of bacteria.</title>
        <authorList>
            <person name="Hitch T.C.A."/>
        </authorList>
    </citation>
    <scope>NUCLEOTIDE SEQUENCE [LARGE SCALE GENOMIC DNA]</scope>
    <source>
        <strain evidence="2 3">Sanger_03</strain>
    </source>
</reference>
<dbReference type="PANTHER" id="PTHR43267">
    <property type="entry name" value="TRNA THREONYLCARBAMOYLADENOSINE DEHYDRATASE"/>
    <property type="match status" value="1"/>
</dbReference>
<dbReference type="InterPro" id="IPR045886">
    <property type="entry name" value="ThiF/MoeB/HesA"/>
</dbReference>
<dbReference type="RefSeq" id="WP_262575613.1">
    <property type="nucleotide sequence ID" value="NZ_JAOQJU010000018.1"/>
</dbReference>
<dbReference type="Proteomes" id="UP001652431">
    <property type="component" value="Unassembled WGS sequence"/>
</dbReference>
<organism evidence="2 3">
    <name type="scientific">Dorea acetigenes</name>
    <dbReference type="NCBI Taxonomy" id="2981787"/>
    <lineage>
        <taxon>Bacteria</taxon>
        <taxon>Bacillati</taxon>
        <taxon>Bacillota</taxon>
        <taxon>Clostridia</taxon>
        <taxon>Lachnospirales</taxon>
        <taxon>Lachnospiraceae</taxon>
        <taxon>Dorea</taxon>
    </lineage>
</organism>
<dbReference type="PANTHER" id="PTHR43267:SF1">
    <property type="entry name" value="TRNA THREONYLCARBAMOYLADENOSINE DEHYDRATASE"/>
    <property type="match status" value="1"/>
</dbReference>
<keyword evidence="3" id="KW-1185">Reference proteome</keyword>
<protein>
    <submittedName>
        <fullName evidence="2">ThiF family adenylyltransferase</fullName>
    </submittedName>
</protein>
<gene>
    <name evidence="2" type="ORF">OCV99_12790</name>
</gene>
<dbReference type="InterPro" id="IPR035985">
    <property type="entry name" value="Ubiquitin-activating_enz"/>
</dbReference>
<evidence type="ECO:0000313" key="3">
    <source>
        <dbReference type="Proteomes" id="UP001652431"/>
    </source>
</evidence>
<dbReference type="GO" id="GO:0016779">
    <property type="term" value="F:nucleotidyltransferase activity"/>
    <property type="evidence" value="ECO:0007669"/>
    <property type="project" value="UniProtKB-KW"/>
</dbReference>
<name>A0ABT2RPQ9_9FIRM</name>
<dbReference type="Gene3D" id="3.40.50.720">
    <property type="entry name" value="NAD(P)-binding Rossmann-like Domain"/>
    <property type="match status" value="1"/>
</dbReference>
<dbReference type="EMBL" id="JAOQJU010000018">
    <property type="protein sequence ID" value="MCU6687397.1"/>
    <property type="molecule type" value="Genomic_DNA"/>
</dbReference>
<dbReference type="SUPFAM" id="SSF102712">
    <property type="entry name" value="JAB1/MPN domain"/>
    <property type="match status" value="1"/>
</dbReference>
<evidence type="ECO:0000259" key="1">
    <source>
        <dbReference type="Pfam" id="PF00899"/>
    </source>
</evidence>
<comment type="caution">
    <text evidence="2">The sequence shown here is derived from an EMBL/GenBank/DDBJ whole genome shotgun (WGS) entry which is preliminary data.</text>
</comment>
<proteinExistence type="predicted"/>
<dbReference type="Pfam" id="PF00899">
    <property type="entry name" value="ThiF"/>
    <property type="match status" value="1"/>
</dbReference>
<evidence type="ECO:0000313" key="2">
    <source>
        <dbReference type="EMBL" id="MCU6687397.1"/>
    </source>
</evidence>